<dbReference type="PANTHER" id="PTHR30469">
    <property type="entry name" value="MULTIDRUG RESISTANCE PROTEIN MDTA"/>
    <property type="match status" value="1"/>
</dbReference>
<dbReference type="InterPro" id="IPR006143">
    <property type="entry name" value="RND_pump_MFP"/>
</dbReference>
<dbReference type="EMBL" id="JABTTY010000001">
    <property type="protein sequence ID" value="MBE7525000.1"/>
    <property type="molecule type" value="Genomic_DNA"/>
</dbReference>
<dbReference type="InterPro" id="IPR058637">
    <property type="entry name" value="YknX-like_C"/>
</dbReference>
<proteinExistence type="inferred from homology"/>
<protein>
    <submittedName>
        <fullName evidence="3">Efflux RND transporter periplasmic adaptor subunit</fullName>
    </submittedName>
</protein>
<evidence type="ECO:0000313" key="4">
    <source>
        <dbReference type="Proteomes" id="UP000710385"/>
    </source>
</evidence>
<evidence type="ECO:0000259" key="2">
    <source>
        <dbReference type="Pfam" id="PF25989"/>
    </source>
</evidence>
<organism evidence="3 4">
    <name type="scientific">candidate division WWE3 bacterium</name>
    <dbReference type="NCBI Taxonomy" id="2053526"/>
    <lineage>
        <taxon>Bacteria</taxon>
        <taxon>Katanobacteria</taxon>
    </lineage>
</organism>
<dbReference type="Gene3D" id="2.40.50.100">
    <property type="match status" value="2"/>
</dbReference>
<comment type="similarity">
    <text evidence="1">Belongs to the membrane fusion protein (MFP) (TC 8.A.1) family.</text>
</comment>
<dbReference type="Gene3D" id="2.40.420.20">
    <property type="match status" value="1"/>
</dbReference>
<reference evidence="3" key="1">
    <citation type="submission" date="2020-05" db="EMBL/GenBank/DDBJ databases">
        <title>High-Quality Genomes of Partial-Nitritation/Anammox System by Hierarchical Clustering Based Hybrid Assembly.</title>
        <authorList>
            <person name="Liu L."/>
            <person name="Wang Y."/>
            <person name="Che Y."/>
            <person name="Chen Y."/>
            <person name="Xia Y."/>
            <person name="Luo R."/>
            <person name="Cheng S.H."/>
            <person name="Zheng C."/>
            <person name="Zhang T."/>
        </authorList>
    </citation>
    <scope>NUCLEOTIDE SEQUENCE</scope>
    <source>
        <strain evidence="3">H1_PAT1</strain>
    </source>
</reference>
<dbReference type="AlphaFoldDB" id="A0A928TU93"/>
<dbReference type="NCBIfam" id="TIGR01730">
    <property type="entry name" value="RND_mfp"/>
    <property type="match status" value="1"/>
</dbReference>
<dbReference type="Pfam" id="PF25989">
    <property type="entry name" value="YknX_C"/>
    <property type="match status" value="1"/>
</dbReference>
<dbReference type="Proteomes" id="UP000710385">
    <property type="component" value="Unassembled WGS sequence"/>
</dbReference>
<evidence type="ECO:0000256" key="1">
    <source>
        <dbReference type="ARBA" id="ARBA00009477"/>
    </source>
</evidence>
<gene>
    <name evidence="3" type="ORF">HS096_01200</name>
</gene>
<accession>A0A928TU93</accession>
<name>A0A928TU93_UNCKA</name>
<comment type="caution">
    <text evidence="3">The sequence shown here is derived from an EMBL/GenBank/DDBJ whole genome shotgun (WGS) entry which is preliminary data.</text>
</comment>
<feature type="domain" description="YknX-like C-terminal permuted SH3-like" evidence="2">
    <location>
        <begin position="561"/>
        <end position="627"/>
    </location>
</feature>
<dbReference type="SUPFAM" id="SSF111369">
    <property type="entry name" value="HlyD-like secretion proteins"/>
    <property type="match status" value="1"/>
</dbReference>
<dbReference type="GO" id="GO:0015562">
    <property type="term" value="F:efflux transmembrane transporter activity"/>
    <property type="evidence" value="ECO:0007669"/>
    <property type="project" value="TreeGrafter"/>
</dbReference>
<sequence>MNGYAKAGIGLLLAVIAGGIIFTAAKSRAQNSSAEEPEEKTYTYQVKTIKVEPGYAYSFSVTADVKAGQSANLIADRRARVKEILVKPGDAVAEGQTLLRLHSDELESSFLNTTILYTNAQANVATTEAVARNMVETERLRMETAQLQLQNTLAQNVLEKKRAEEQLASAKLNLTLSVQSAQTAVETAQKQYTNQLALNTANRLVAETGLRNTVRALRTDVFSGLNIMNELLDVDAGYRGNAGLYTDRLGVRSQDSKPQAEMALKKAISSYEASEETYDSTKQAAIDAEDALDKTLKMLNYTIPTGDLTQTVLSGYLSAVSQTLAAVRGGLSGLESAQGSFMATMTANDASLTAAKQQIEAAENALAQAKQDQGGTSQFLLNAQAQYDAIISQLKASEDAARKGAETAALAYANAKQNADLQVLGAKNVLLSSQDALDQMKLSRAKLDVKATFSGRVASVNANLGEEVNAGTVLVSVENPESIKVEAQLGETDILRVQYGDAVKIGDAAGTIIAIAQSADSRTKKYLVEIRPESAETLKPGQFVRVTFTVAEATNIERIFVPVTAVHIAETGSFVWTIRDGKTAKMPVIFGELQGDTVEIISGLASGQEIITEGGRIIEEEGTPVEVLADPV</sequence>
<dbReference type="GO" id="GO:1990281">
    <property type="term" value="C:efflux pump complex"/>
    <property type="evidence" value="ECO:0007669"/>
    <property type="project" value="TreeGrafter"/>
</dbReference>
<evidence type="ECO:0000313" key="3">
    <source>
        <dbReference type="EMBL" id="MBE7525000.1"/>
    </source>
</evidence>
<dbReference type="PANTHER" id="PTHR30469:SF15">
    <property type="entry name" value="HLYD FAMILY OF SECRETION PROTEINS"/>
    <property type="match status" value="1"/>
</dbReference>